<feature type="transmembrane region" description="Helical" evidence="1">
    <location>
        <begin position="9"/>
        <end position="26"/>
    </location>
</feature>
<dbReference type="Proteomes" id="UP001321763">
    <property type="component" value="Chromosome"/>
</dbReference>
<protein>
    <submittedName>
        <fullName evidence="3">Uncharacterized protein</fullName>
    </submittedName>
</protein>
<keyword evidence="1" id="KW-0812">Transmembrane</keyword>
<organism evidence="3 4">
    <name type="scientific">Clostridium tetani</name>
    <dbReference type="NCBI Taxonomy" id="1513"/>
    <lineage>
        <taxon>Bacteria</taxon>
        <taxon>Bacillati</taxon>
        <taxon>Bacillota</taxon>
        <taxon>Clostridia</taxon>
        <taxon>Eubacteriales</taxon>
        <taxon>Clostridiaceae</taxon>
        <taxon>Clostridium</taxon>
    </lineage>
</organism>
<evidence type="ECO:0000313" key="2">
    <source>
        <dbReference type="EMBL" id="BDR80910.1"/>
    </source>
</evidence>
<gene>
    <name evidence="3" type="ORF">DP130_09565</name>
    <name evidence="2" type="ORF">K234311028_11560</name>
</gene>
<dbReference type="EMBL" id="QMAP01000008">
    <property type="protein sequence ID" value="RXI47551.1"/>
    <property type="molecule type" value="Genomic_DNA"/>
</dbReference>
<dbReference type="RefSeq" id="WP_011099532.1">
    <property type="nucleotide sequence ID" value="NZ_AP026804.1"/>
</dbReference>
<keyword evidence="1" id="KW-0472">Membrane</keyword>
<evidence type="ECO:0000313" key="4">
    <source>
        <dbReference type="Proteomes" id="UP000290921"/>
    </source>
</evidence>
<proteinExistence type="predicted"/>
<dbReference type="GeneID" id="24254926"/>
<accession>A0A4Q0VC15</accession>
<reference evidence="3 4" key="1">
    <citation type="submission" date="2018-06" db="EMBL/GenBank/DDBJ databases">
        <title>Genome conservation of Clostridium tetani.</title>
        <authorList>
            <person name="Bruggemann H."/>
            <person name="Popoff M.R."/>
        </authorList>
    </citation>
    <scope>NUCLEOTIDE SEQUENCE [LARGE SCALE GENOMIC DNA]</scope>
    <source>
        <strain evidence="3 4">2017.061</strain>
    </source>
</reference>
<dbReference type="Proteomes" id="UP000290921">
    <property type="component" value="Unassembled WGS sequence"/>
</dbReference>
<evidence type="ECO:0000313" key="5">
    <source>
        <dbReference type="Proteomes" id="UP001321763"/>
    </source>
</evidence>
<evidence type="ECO:0000313" key="3">
    <source>
        <dbReference type="EMBL" id="RXI47551.1"/>
    </source>
</evidence>
<dbReference type="AlphaFoldDB" id="A0A4Q0VC15"/>
<dbReference type="EMBL" id="AP026818">
    <property type="protein sequence ID" value="BDR80910.1"/>
    <property type="molecule type" value="Genomic_DNA"/>
</dbReference>
<sequence length="165" mass="18884">MKNVKNKKNLILLVVIIVLVGIIYIYCSSLKINSKISYSGTNKVASIKVSMFTDYDEFLKAKSSSIIIYNEHNELRDNIDVFIVGEVDINYDFYKNDGDYRLTFIRRNGKDFSINLMLAQKVSEDNTINMPFIAYDSDNSINGTLEKVVITMDETEIANLKLNKL</sequence>
<reference evidence="2 5" key="2">
    <citation type="submission" date="2022-09" db="EMBL/GenBank/DDBJ databases">
        <title>complete genome sequences of Clostridium tetani str. KHSU-234311-028 isolated from soil.</title>
        <authorList>
            <person name="Sekizuka T."/>
            <person name="Shitada C."/>
            <person name="Takahashi M."/>
            <person name="Kuroda M."/>
        </authorList>
    </citation>
    <scope>NUCLEOTIDE SEQUENCE [LARGE SCALE GENOMIC DNA]</scope>
    <source>
        <strain evidence="2 5">KHSU-234311-028</strain>
    </source>
</reference>
<evidence type="ECO:0000256" key="1">
    <source>
        <dbReference type="SAM" id="Phobius"/>
    </source>
</evidence>
<keyword evidence="1" id="KW-1133">Transmembrane helix</keyword>
<name>A0A4Q0VC15_CLOTA</name>